<evidence type="ECO:0000256" key="8">
    <source>
        <dbReference type="SAM" id="Phobius"/>
    </source>
</evidence>
<dbReference type="OrthoDB" id="6500128at2759"/>
<evidence type="ECO:0000256" key="7">
    <source>
        <dbReference type="SAM" id="MobiDB-lite"/>
    </source>
</evidence>
<comment type="subcellular location">
    <subcellularLocation>
        <location evidence="1">Membrane</location>
        <topology evidence="1">Multi-pass membrane protein</topology>
    </subcellularLocation>
</comment>
<dbReference type="PANTHER" id="PTHR24221">
    <property type="entry name" value="ATP-BINDING CASSETTE SUB-FAMILY B"/>
    <property type="match status" value="1"/>
</dbReference>
<dbReference type="STRING" id="1745343.A0A2J6QEJ2"/>
<gene>
    <name evidence="11" type="ORF">NA56DRAFT_669133</name>
</gene>
<feature type="transmembrane region" description="Helical" evidence="8">
    <location>
        <begin position="56"/>
        <end position="76"/>
    </location>
</feature>
<feature type="transmembrane region" description="Helical" evidence="8">
    <location>
        <begin position="558"/>
        <end position="581"/>
    </location>
</feature>
<dbReference type="GO" id="GO:0005524">
    <property type="term" value="F:ATP binding"/>
    <property type="evidence" value="ECO:0007669"/>
    <property type="project" value="UniProtKB-KW"/>
</dbReference>
<evidence type="ECO:0000313" key="11">
    <source>
        <dbReference type="EMBL" id="PMD24670.1"/>
    </source>
</evidence>
<keyword evidence="6 8" id="KW-0472">Membrane</keyword>
<name>A0A2J6QEJ2_9HELO</name>
<feature type="transmembrane region" description="Helical" evidence="8">
    <location>
        <begin position="118"/>
        <end position="139"/>
    </location>
</feature>
<dbReference type="PANTHER" id="PTHR24221:SF503">
    <property type="entry name" value="MITOCHONDRIAL POTASSIUM CHANNEL ATP-BINDING SUBUNIT"/>
    <property type="match status" value="1"/>
</dbReference>
<keyword evidence="12" id="KW-1185">Reference proteome</keyword>
<dbReference type="Proteomes" id="UP000235672">
    <property type="component" value="Unassembled WGS sequence"/>
</dbReference>
<evidence type="ECO:0000259" key="9">
    <source>
        <dbReference type="PROSITE" id="PS50893"/>
    </source>
</evidence>
<dbReference type="CDD" id="cd18578">
    <property type="entry name" value="ABC_6TM_Pgp_ABCB1_D2_like"/>
    <property type="match status" value="1"/>
</dbReference>
<keyword evidence="3" id="KW-0547">Nucleotide-binding</keyword>
<evidence type="ECO:0000256" key="5">
    <source>
        <dbReference type="ARBA" id="ARBA00022989"/>
    </source>
</evidence>
<evidence type="ECO:0000256" key="1">
    <source>
        <dbReference type="ARBA" id="ARBA00004141"/>
    </source>
</evidence>
<dbReference type="EMBL" id="KZ613472">
    <property type="protein sequence ID" value="PMD24670.1"/>
    <property type="molecule type" value="Genomic_DNA"/>
</dbReference>
<feature type="domain" description="ABC transporter" evidence="9">
    <location>
        <begin position="179"/>
        <end position="403"/>
    </location>
</feature>
<dbReference type="PROSITE" id="PS50893">
    <property type="entry name" value="ABC_TRANSPORTER_2"/>
    <property type="match status" value="1"/>
</dbReference>
<feature type="domain" description="ABC transmembrane type-1" evidence="10">
    <location>
        <begin position="560"/>
        <end position="779"/>
    </location>
</feature>
<dbReference type="GO" id="GO:0016887">
    <property type="term" value="F:ATP hydrolysis activity"/>
    <property type="evidence" value="ECO:0007669"/>
    <property type="project" value="InterPro"/>
</dbReference>
<protein>
    <recommendedName>
        <fullName evidence="13">P-loop containing nucleoside triphosphate hydrolase protein</fullName>
    </recommendedName>
</protein>
<dbReference type="Pfam" id="PF00664">
    <property type="entry name" value="ABC_membrane"/>
    <property type="match status" value="2"/>
</dbReference>
<dbReference type="InterPro" id="IPR027417">
    <property type="entry name" value="P-loop_NTPase"/>
</dbReference>
<reference evidence="11 12" key="1">
    <citation type="submission" date="2016-05" db="EMBL/GenBank/DDBJ databases">
        <title>A degradative enzymes factory behind the ericoid mycorrhizal symbiosis.</title>
        <authorList>
            <consortium name="DOE Joint Genome Institute"/>
            <person name="Martino E."/>
            <person name="Morin E."/>
            <person name="Grelet G."/>
            <person name="Kuo A."/>
            <person name="Kohler A."/>
            <person name="Daghino S."/>
            <person name="Barry K."/>
            <person name="Choi C."/>
            <person name="Cichocki N."/>
            <person name="Clum A."/>
            <person name="Copeland A."/>
            <person name="Hainaut M."/>
            <person name="Haridas S."/>
            <person name="Labutti K."/>
            <person name="Lindquist E."/>
            <person name="Lipzen A."/>
            <person name="Khouja H.-R."/>
            <person name="Murat C."/>
            <person name="Ohm R."/>
            <person name="Olson A."/>
            <person name="Spatafora J."/>
            <person name="Veneault-Fourrey C."/>
            <person name="Henrissat B."/>
            <person name="Grigoriev I."/>
            <person name="Martin F."/>
            <person name="Perotto S."/>
        </authorList>
    </citation>
    <scope>NUCLEOTIDE SEQUENCE [LARGE SCALE GENOMIC DNA]</scope>
    <source>
        <strain evidence="11 12">UAMH 7357</strain>
    </source>
</reference>
<sequence>MTFGESQAKSARDRMFEGILDKEMEWYDSQQVGIGALLIRVQTQIRELQLALSQHLGFLIFEIFGSLVSLGLAFYISWKLTLVIISTFPVAAIYISTVKKAASNYKTQARCNAMQFGITNLLMVGIFSQGFWFVLPQWLVLVKGVSSGQNLKPILIQMERGRHVTHLVGLNPLASPGDIEVTEILFAYPSNPQHVVLKSKTLSFRAGQTTFVLGKSGSGKSTLGNLLMKHYSPVQGNIVIGGHSIQGLDTEWLRQNITLAQQESVLFNETVSRNIAFGREGTVASEDVLNAVKTADLQQTIISLPEGFETLQRTAIARARLRDSPGVILNEATSALYQTSRLKVMEKIQEWRQNKMTIIITHDVSQIRDGEYVYVLEHDSVVQEGHLKNFHNLGRIWAEQRNDIEDSILTSPTSSMDDRDEEPEKRAFWPAHIFPSEFLQIPQLAKLRPASTNFLSPLSLSVSSFQGTPRSNTRAENKITGIHTLENAELANASRPLHLSVSTAVAESRRSPFKIEKNTSSASSSAPSPGKPQMTQPTSLRTIMATIWPTLSWHERTYFLLGFFTAFIIGAFIPAFVFIFVKLLRVYYLQVARAAQAKTWALALLAIACVDGLATFCMQYALEHSGQAWVDSLRVQAFKRILAQPRSWFDVEANSAARLNETLDGNAEDMRNLVSRFAGPIFTSFWMLVISMVCAFLISWKLTLVAMGCLLVCNSLATHTGDIFTETFCKIRVVRALSLESYFHPKHAISTMRIYKTGISRAIYSGIAFGLGDAISYFIPHLLLRDRNHHLWLPAHLFRPRSRQSPSLRHLQQYDDAIFRALTLFLHHNSNGNASATVANLPLDSHEKLGTRRLATPFPTRFSDLSFTYPSRNQKTLSSIALTIAPGTSTALVGPLPRLRNYIAIVPQQSTMFPASILENIIYVPLPLPLHSLLAI</sequence>
<feature type="transmembrane region" description="Helical" evidence="8">
    <location>
        <begin position="677"/>
        <end position="698"/>
    </location>
</feature>
<dbReference type="InterPro" id="IPR003439">
    <property type="entry name" value="ABC_transporter-like_ATP-bd"/>
</dbReference>
<evidence type="ECO:0000259" key="10">
    <source>
        <dbReference type="PROSITE" id="PS50929"/>
    </source>
</evidence>
<keyword evidence="4" id="KW-0067">ATP-binding</keyword>
<evidence type="ECO:0000256" key="4">
    <source>
        <dbReference type="ARBA" id="ARBA00022840"/>
    </source>
</evidence>
<evidence type="ECO:0000256" key="3">
    <source>
        <dbReference type="ARBA" id="ARBA00022741"/>
    </source>
</evidence>
<dbReference type="InterPro" id="IPR036640">
    <property type="entry name" value="ABC1_TM_sf"/>
</dbReference>
<evidence type="ECO:0000313" key="12">
    <source>
        <dbReference type="Proteomes" id="UP000235672"/>
    </source>
</evidence>
<keyword evidence="5 8" id="KW-1133">Transmembrane helix</keyword>
<dbReference type="SMART" id="SM00382">
    <property type="entry name" value="AAA"/>
    <property type="match status" value="1"/>
</dbReference>
<accession>A0A2J6QEJ2</accession>
<dbReference type="InterPro" id="IPR039421">
    <property type="entry name" value="Type_1_exporter"/>
</dbReference>
<feature type="transmembrane region" description="Helical" evidence="8">
    <location>
        <begin position="762"/>
        <end position="784"/>
    </location>
</feature>
<dbReference type="InterPro" id="IPR011527">
    <property type="entry name" value="ABC1_TM_dom"/>
</dbReference>
<organism evidence="11 12">
    <name type="scientific">Hyaloscypha hepaticicola</name>
    <dbReference type="NCBI Taxonomy" id="2082293"/>
    <lineage>
        <taxon>Eukaryota</taxon>
        <taxon>Fungi</taxon>
        <taxon>Dikarya</taxon>
        <taxon>Ascomycota</taxon>
        <taxon>Pezizomycotina</taxon>
        <taxon>Leotiomycetes</taxon>
        <taxon>Helotiales</taxon>
        <taxon>Hyaloscyphaceae</taxon>
        <taxon>Hyaloscypha</taxon>
    </lineage>
</organism>
<feature type="region of interest" description="Disordered" evidence="7">
    <location>
        <begin position="510"/>
        <end position="536"/>
    </location>
</feature>
<dbReference type="Pfam" id="PF00005">
    <property type="entry name" value="ABC_tran"/>
    <property type="match status" value="1"/>
</dbReference>
<dbReference type="AlphaFoldDB" id="A0A2J6QEJ2"/>
<dbReference type="SUPFAM" id="SSF90123">
    <property type="entry name" value="ABC transporter transmembrane region"/>
    <property type="match status" value="2"/>
</dbReference>
<feature type="transmembrane region" description="Helical" evidence="8">
    <location>
        <begin position="82"/>
        <end position="98"/>
    </location>
</feature>
<feature type="domain" description="ABC transmembrane type-1" evidence="10">
    <location>
        <begin position="1"/>
        <end position="110"/>
    </location>
</feature>
<evidence type="ECO:0000256" key="6">
    <source>
        <dbReference type="ARBA" id="ARBA00023136"/>
    </source>
</evidence>
<dbReference type="GO" id="GO:0016020">
    <property type="term" value="C:membrane"/>
    <property type="evidence" value="ECO:0007669"/>
    <property type="project" value="UniProtKB-SubCell"/>
</dbReference>
<dbReference type="SUPFAM" id="SSF52540">
    <property type="entry name" value="P-loop containing nucleoside triphosphate hydrolases"/>
    <property type="match status" value="2"/>
</dbReference>
<dbReference type="GO" id="GO:0140359">
    <property type="term" value="F:ABC-type transporter activity"/>
    <property type="evidence" value="ECO:0007669"/>
    <property type="project" value="InterPro"/>
</dbReference>
<proteinExistence type="predicted"/>
<dbReference type="InterPro" id="IPR003593">
    <property type="entry name" value="AAA+_ATPase"/>
</dbReference>
<evidence type="ECO:0008006" key="13">
    <source>
        <dbReference type="Google" id="ProtNLM"/>
    </source>
</evidence>
<dbReference type="Gene3D" id="1.20.1560.10">
    <property type="entry name" value="ABC transporter type 1, transmembrane domain"/>
    <property type="match status" value="3"/>
</dbReference>
<keyword evidence="2 8" id="KW-0812">Transmembrane</keyword>
<dbReference type="PROSITE" id="PS50929">
    <property type="entry name" value="ABC_TM1F"/>
    <property type="match status" value="2"/>
</dbReference>
<dbReference type="Gene3D" id="3.40.50.300">
    <property type="entry name" value="P-loop containing nucleotide triphosphate hydrolases"/>
    <property type="match status" value="1"/>
</dbReference>
<feature type="transmembrane region" description="Helical" evidence="8">
    <location>
        <begin position="602"/>
        <end position="622"/>
    </location>
</feature>
<evidence type="ECO:0000256" key="2">
    <source>
        <dbReference type="ARBA" id="ARBA00022692"/>
    </source>
</evidence>